<name>A0AAW9NLE9_9BACL</name>
<dbReference type="Pfam" id="PF13155">
    <property type="entry name" value="Toprim_2"/>
    <property type="match status" value="1"/>
</dbReference>
<dbReference type="CDD" id="cd01029">
    <property type="entry name" value="TOPRIM_primases"/>
    <property type="match status" value="1"/>
</dbReference>
<organism evidence="1 2">
    <name type="scientific">Metasolibacillus meyeri</name>
    <dbReference type="NCBI Taxonomy" id="1071052"/>
    <lineage>
        <taxon>Bacteria</taxon>
        <taxon>Bacillati</taxon>
        <taxon>Bacillota</taxon>
        <taxon>Bacilli</taxon>
        <taxon>Bacillales</taxon>
        <taxon>Caryophanaceae</taxon>
        <taxon>Metasolibacillus</taxon>
    </lineage>
</organism>
<reference evidence="1 2" key="1">
    <citation type="submission" date="2023-03" db="EMBL/GenBank/DDBJ databases">
        <title>Bacillus Genome Sequencing.</title>
        <authorList>
            <person name="Dunlap C."/>
        </authorList>
    </citation>
    <scope>NUCLEOTIDE SEQUENCE [LARGE SCALE GENOMIC DNA]</scope>
    <source>
        <strain evidence="1 2">B-59205</strain>
    </source>
</reference>
<dbReference type="AlphaFoldDB" id="A0AAW9NLE9"/>
<comment type="caution">
    <text evidence="1">The sequence shown here is derived from an EMBL/GenBank/DDBJ whole genome shotgun (WGS) entry which is preliminary data.</text>
</comment>
<dbReference type="SUPFAM" id="SSF56731">
    <property type="entry name" value="DNA primase core"/>
    <property type="match status" value="1"/>
</dbReference>
<sequence length="464" mass="53735">MSKNRLTYQSITDMLADLNAQDRGRYFICTCPECQEQEAFIYKNNLNFIQCNRENSCGERFLLQIAEKNEDYTYQEEIEQKKGLTVGQAKQLNQFTELMHHFLHHIQSDALDNGYRGLSRDTTTPFIADFRDAGVSFMFEYAGDLLPKDYSTNYWMCQRNLVAPIFGEDGRVDRILLRSSINPAIQPKELQLIVNPSNKARDFFVDVPEKVQTIVISEALLDGLSFREVDKEIGVIALTGSRKYRNLCSYLKEQASEYQDRKFLIAMDDDVAGYKAALEVAHCLEGMDMDYQLFSYPEAQKDANAFLVENPKRFERDVQLFQQRFLSSDDRSYMDVKKEMKQIVICHSNVDALAFRSVDANIGVMAIQHQGKDKEIEGRLNRWMKSRDMFNKTFLVALPNTAEGQTEANIVVDLLQKNGLKYQAFDYTNVPYITPSEFVLTDRKAFERHVSLQYPITKKKPYER</sequence>
<dbReference type="Proteomes" id="UP001344888">
    <property type="component" value="Unassembled WGS sequence"/>
</dbReference>
<evidence type="ECO:0000313" key="1">
    <source>
        <dbReference type="EMBL" id="MEC1177276.1"/>
    </source>
</evidence>
<proteinExistence type="predicted"/>
<dbReference type="RefSeq" id="WP_326121559.1">
    <property type="nucleotide sequence ID" value="NZ_JARSFG010000003.1"/>
</dbReference>
<dbReference type="InterPro" id="IPR034154">
    <property type="entry name" value="TOPRIM_DnaG/twinkle"/>
</dbReference>
<keyword evidence="2" id="KW-1185">Reference proteome</keyword>
<protein>
    <submittedName>
        <fullName evidence="1">Toprim domain-containing protein</fullName>
    </submittedName>
</protein>
<dbReference type="Gene3D" id="3.40.1360.10">
    <property type="match status" value="1"/>
</dbReference>
<gene>
    <name evidence="1" type="ORF">P9B03_02165</name>
</gene>
<dbReference type="EMBL" id="JARSFG010000003">
    <property type="protein sequence ID" value="MEC1177276.1"/>
    <property type="molecule type" value="Genomic_DNA"/>
</dbReference>
<evidence type="ECO:0000313" key="2">
    <source>
        <dbReference type="Proteomes" id="UP001344888"/>
    </source>
</evidence>
<accession>A0AAW9NLE9</accession>